<evidence type="ECO:0000259" key="5">
    <source>
        <dbReference type="PROSITE" id="PS50043"/>
    </source>
</evidence>
<dbReference type="PANTHER" id="PTHR44688">
    <property type="entry name" value="DNA-BINDING TRANSCRIPTIONAL ACTIVATOR DEVR_DOSR"/>
    <property type="match status" value="1"/>
</dbReference>
<proteinExistence type="predicted"/>
<keyword evidence="7" id="KW-1185">Reference proteome</keyword>
<evidence type="ECO:0000313" key="7">
    <source>
        <dbReference type="Proteomes" id="UP001166293"/>
    </source>
</evidence>
<keyword evidence="3" id="KW-0804">Transcription</keyword>
<feature type="transmembrane region" description="Helical" evidence="4">
    <location>
        <begin position="7"/>
        <end position="29"/>
    </location>
</feature>
<keyword evidence="4" id="KW-0812">Transmembrane</keyword>
<evidence type="ECO:0000256" key="1">
    <source>
        <dbReference type="ARBA" id="ARBA00023015"/>
    </source>
</evidence>
<name>A0ABS6NAL2_9RHOB</name>
<comment type="caution">
    <text evidence="6">The sequence shown here is derived from an EMBL/GenBank/DDBJ whole genome shotgun (WGS) entry which is preliminary data.</text>
</comment>
<dbReference type="EMBL" id="JAHRWL010000002">
    <property type="protein sequence ID" value="MBV2361039.1"/>
    <property type="molecule type" value="Genomic_DNA"/>
</dbReference>
<sequence>MKVHDTPATLIVLIVAQSLCAAFFLWDVLRDGLVLGWPPFVHWHFMVEAFAVLALIAGVVFEAGALMRLLRRKAWLERQVSVAAGALHAVMEAQFNDWSLTPSEADVATLAIKGMTISEIAALRGSAEGTVKSHLGSVYRKAGLSGRGALLAHFIESLLDHPALDKP</sequence>
<feature type="domain" description="HTH luxR-type" evidence="5">
    <location>
        <begin position="93"/>
        <end position="158"/>
    </location>
</feature>
<gene>
    <name evidence="6" type="ORF">KUH32_14840</name>
</gene>
<dbReference type="InterPro" id="IPR000792">
    <property type="entry name" value="Tscrpt_reg_LuxR_C"/>
</dbReference>
<dbReference type="Pfam" id="PF00196">
    <property type="entry name" value="GerE"/>
    <property type="match status" value="1"/>
</dbReference>
<dbReference type="RefSeq" id="WP_217779378.1">
    <property type="nucleotide sequence ID" value="NZ_JAHRWL010000002.1"/>
</dbReference>
<dbReference type="CDD" id="cd06170">
    <property type="entry name" value="LuxR_C_like"/>
    <property type="match status" value="1"/>
</dbReference>
<evidence type="ECO:0000256" key="4">
    <source>
        <dbReference type="SAM" id="Phobius"/>
    </source>
</evidence>
<keyword evidence="4" id="KW-1133">Transmembrane helix</keyword>
<keyword evidence="1" id="KW-0805">Transcription regulation</keyword>
<evidence type="ECO:0000256" key="3">
    <source>
        <dbReference type="ARBA" id="ARBA00023163"/>
    </source>
</evidence>
<accession>A0ABS6NAL2</accession>
<keyword evidence="2" id="KW-0238">DNA-binding</keyword>
<reference evidence="6" key="1">
    <citation type="submission" date="2021-06" db="EMBL/GenBank/DDBJ databases">
        <title>Thalassococcus sp. CAU 1522 isolated from sea sand, Republic of Korea.</title>
        <authorList>
            <person name="Kim W."/>
        </authorList>
    </citation>
    <scope>NUCLEOTIDE SEQUENCE</scope>
    <source>
        <strain evidence="6">CAU 1522</strain>
    </source>
</reference>
<protein>
    <submittedName>
        <fullName evidence="6">Helix-turn-helix transcriptional regulator</fullName>
    </submittedName>
</protein>
<dbReference type="Proteomes" id="UP001166293">
    <property type="component" value="Unassembled WGS sequence"/>
</dbReference>
<organism evidence="6 7">
    <name type="scientific">Thalassococcus arenae</name>
    <dbReference type="NCBI Taxonomy" id="2851652"/>
    <lineage>
        <taxon>Bacteria</taxon>
        <taxon>Pseudomonadati</taxon>
        <taxon>Pseudomonadota</taxon>
        <taxon>Alphaproteobacteria</taxon>
        <taxon>Rhodobacterales</taxon>
        <taxon>Roseobacteraceae</taxon>
        <taxon>Thalassococcus</taxon>
    </lineage>
</organism>
<dbReference type="SMART" id="SM00421">
    <property type="entry name" value="HTH_LUXR"/>
    <property type="match status" value="1"/>
</dbReference>
<evidence type="ECO:0000256" key="2">
    <source>
        <dbReference type="ARBA" id="ARBA00023125"/>
    </source>
</evidence>
<keyword evidence="4" id="KW-0472">Membrane</keyword>
<dbReference type="PANTHER" id="PTHR44688:SF16">
    <property type="entry name" value="DNA-BINDING TRANSCRIPTIONAL ACTIVATOR DEVR_DOSR"/>
    <property type="match status" value="1"/>
</dbReference>
<evidence type="ECO:0000313" key="6">
    <source>
        <dbReference type="EMBL" id="MBV2361039.1"/>
    </source>
</evidence>
<dbReference type="PROSITE" id="PS50043">
    <property type="entry name" value="HTH_LUXR_2"/>
    <property type="match status" value="1"/>
</dbReference>
<feature type="transmembrane region" description="Helical" evidence="4">
    <location>
        <begin position="49"/>
        <end position="70"/>
    </location>
</feature>